<accession>X1V8Z4</accession>
<proteinExistence type="predicted"/>
<protein>
    <recommendedName>
        <fullName evidence="2">GLUG domain-containing protein</fullName>
    </recommendedName>
</protein>
<dbReference type="AlphaFoldDB" id="X1V8Z4"/>
<gene>
    <name evidence="1" type="ORF">S12H4_32041</name>
</gene>
<evidence type="ECO:0000313" key="1">
    <source>
        <dbReference type="EMBL" id="GAJ01830.1"/>
    </source>
</evidence>
<comment type="caution">
    <text evidence="1">The sequence shown here is derived from an EMBL/GenBank/DDBJ whole genome shotgun (WGS) entry which is preliminary data.</text>
</comment>
<dbReference type="EMBL" id="BARW01018753">
    <property type="protein sequence ID" value="GAJ01830.1"/>
    <property type="molecule type" value="Genomic_DNA"/>
</dbReference>
<sequence>SLLVLLAISFSALAALGQYGGGSGTAEDPYLIYRPGEMNTIGAMLLDYDKHFRLMADIDLSGYTGASFFIIGSSARPFTGVFDGNGHTISNFTYTSTGTDYIGVFGHVDGPDAEIKDLGLINPSVDAGNGGRAGSLVGRIEEGSITSCYVEGGSVSGDSKVGGLVADNGGAITNCSSQGDSVIRLPAILRNLRRFIGYFPEVVF</sequence>
<dbReference type="Gene3D" id="2.160.20.110">
    <property type="match status" value="1"/>
</dbReference>
<name>X1V8Z4_9ZZZZ</name>
<evidence type="ECO:0008006" key="2">
    <source>
        <dbReference type="Google" id="ProtNLM"/>
    </source>
</evidence>
<reference evidence="1" key="1">
    <citation type="journal article" date="2014" name="Front. Microbiol.">
        <title>High frequency of phylogenetically diverse reductive dehalogenase-homologous genes in deep subseafloor sedimentary metagenomes.</title>
        <authorList>
            <person name="Kawai M."/>
            <person name="Futagami T."/>
            <person name="Toyoda A."/>
            <person name="Takaki Y."/>
            <person name="Nishi S."/>
            <person name="Hori S."/>
            <person name="Arai W."/>
            <person name="Tsubouchi T."/>
            <person name="Morono Y."/>
            <person name="Uchiyama I."/>
            <person name="Ito T."/>
            <person name="Fujiyama A."/>
            <person name="Inagaki F."/>
            <person name="Takami H."/>
        </authorList>
    </citation>
    <scope>NUCLEOTIDE SEQUENCE</scope>
    <source>
        <strain evidence="1">Expedition CK06-06</strain>
    </source>
</reference>
<organism evidence="1">
    <name type="scientific">marine sediment metagenome</name>
    <dbReference type="NCBI Taxonomy" id="412755"/>
    <lineage>
        <taxon>unclassified sequences</taxon>
        <taxon>metagenomes</taxon>
        <taxon>ecological metagenomes</taxon>
    </lineage>
</organism>
<feature type="non-terminal residue" evidence="1">
    <location>
        <position position="1"/>
    </location>
</feature>